<dbReference type="Pfam" id="PF01070">
    <property type="entry name" value="FMN_dh"/>
    <property type="match status" value="1"/>
</dbReference>
<evidence type="ECO:0000313" key="7">
    <source>
        <dbReference type="Proteomes" id="UP000632659"/>
    </source>
</evidence>
<dbReference type="PANTHER" id="PTHR10578:SF107">
    <property type="entry name" value="2-HYDROXYACID OXIDASE 1"/>
    <property type="match status" value="1"/>
</dbReference>
<gene>
    <name evidence="6" type="ORF">H8702_05685</name>
</gene>
<name>A0A8J6TPW4_9FIRM</name>
<keyword evidence="3" id="KW-0288">FMN</keyword>
<organism evidence="6 7">
    <name type="scientific">Massiliimalia timonensis</name>
    <dbReference type="NCBI Taxonomy" id="1987501"/>
    <lineage>
        <taxon>Bacteria</taxon>
        <taxon>Bacillati</taxon>
        <taxon>Bacillota</taxon>
        <taxon>Clostridia</taxon>
        <taxon>Eubacteriales</taxon>
        <taxon>Oscillospiraceae</taxon>
        <taxon>Massiliimalia</taxon>
    </lineage>
</organism>
<dbReference type="Proteomes" id="UP000632659">
    <property type="component" value="Unassembled WGS sequence"/>
</dbReference>
<dbReference type="InterPro" id="IPR013785">
    <property type="entry name" value="Aldolase_TIM"/>
</dbReference>
<dbReference type="InterPro" id="IPR000262">
    <property type="entry name" value="FMN-dep_DH"/>
</dbReference>
<evidence type="ECO:0000256" key="1">
    <source>
        <dbReference type="ARBA" id="ARBA00001917"/>
    </source>
</evidence>
<dbReference type="GO" id="GO:0016491">
    <property type="term" value="F:oxidoreductase activity"/>
    <property type="evidence" value="ECO:0007669"/>
    <property type="project" value="UniProtKB-KW"/>
</dbReference>
<dbReference type="AlphaFoldDB" id="A0A8J6TPW4"/>
<dbReference type="PANTHER" id="PTHR10578">
    <property type="entry name" value="S -2-HYDROXY-ACID OXIDASE-RELATED"/>
    <property type="match status" value="1"/>
</dbReference>
<dbReference type="EMBL" id="JACRTL010000002">
    <property type="protein sequence ID" value="MBC8610614.1"/>
    <property type="molecule type" value="Genomic_DNA"/>
</dbReference>
<protein>
    <submittedName>
        <fullName evidence="6">Alpha-hydroxy-acid oxidizing protein</fullName>
    </submittedName>
</protein>
<keyword evidence="7" id="KW-1185">Reference proteome</keyword>
<keyword evidence="4" id="KW-0560">Oxidoreductase</keyword>
<evidence type="ECO:0000256" key="4">
    <source>
        <dbReference type="ARBA" id="ARBA00023002"/>
    </source>
</evidence>
<sequence>MAEDRKQSFRPGDSNRINREYLDSLMVEMRQIGAQLPDTNLELYGHTFSTPVMTAALSHLDSCCPNGMVEMAKGAARANAVMWAGMGSDEELEAIAGTGAKTIKIIKPYADEALIFHKIRHAEQCGALAVGMDIDHAFGHQGGYDVVLGQQMRPKTAQQLHSYLKATSLPFIVKGVLSVQDALLCAEIGVGGIVVSHHHGILDYAIPPLRVLPDIAAAVGGKFPIFVDCGLESGADVFKAMALGATAASIGRKMMEDLHEAGNDGALRRIEAATAELSVFMARTGTKDLSQFDSSIIWKR</sequence>
<reference evidence="6" key="1">
    <citation type="submission" date="2020-08" db="EMBL/GenBank/DDBJ databases">
        <title>Genome public.</title>
        <authorList>
            <person name="Liu C."/>
            <person name="Sun Q."/>
        </authorList>
    </citation>
    <scope>NUCLEOTIDE SEQUENCE</scope>
    <source>
        <strain evidence="6">NSJ-15</strain>
    </source>
</reference>
<dbReference type="RefSeq" id="WP_187536374.1">
    <property type="nucleotide sequence ID" value="NZ_JACRTL010000002.1"/>
</dbReference>
<dbReference type="SUPFAM" id="SSF51395">
    <property type="entry name" value="FMN-linked oxidoreductases"/>
    <property type="match status" value="1"/>
</dbReference>
<keyword evidence="2" id="KW-0285">Flavoprotein</keyword>
<dbReference type="Gene3D" id="3.20.20.70">
    <property type="entry name" value="Aldolase class I"/>
    <property type="match status" value="1"/>
</dbReference>
<feature type="domain" description="FMN hydroxy acid dehydrogenase" evidence="5">
    <location>
        <begin position="1"/>
        <end position="300"/>
    </location>
</feature>
<evidence type="ECO:0000313" key="6">
    <source>
        <dbReference type="EMBL" id="MBC8610614.1"/>
    </source>
</evidence>
<evidence type="ECO:0000256" key="2">
    <source>
        <dbReference type="ARBA" id="ARBA00022630"/>
    </source>
</evidence>
<accession>A0A8J6TPW4</accession>
<evidence type="ECO:0000259" key="5">
    <source>
        <dbReference type="PROSITE" id="PS51349"/>
    </source>
</evidence>
<evidence type="ECO:0000256" key="3">
    <source>
        <dbReference type="ARBA" id="ARBA00022643"/>
    </source>
</evidence>
<comment type="caution">
    <text evidence="6">The sequence shown here is derived from an EMBL/GenBank/DDBJ whole genome shotgun (WGS) entry which is preliminary data.</text>
</comment>
<comment type="cofactor">
    <cofactor evidence="1">
        <name>FMN</name>
        <dbReference type="ChEBI" id="CHEBI:58210"/>
    </cofactor>
</comment>
<dbReference type="InterPro" id="IPR037396">
    <property type="entry name" value="FMN_HAD"/>
</dbReference>
<dbReference type="PROSITE" id="PS51349">
    <property type="entry name" value="FMN_HYDROXY_ACID_DH_2"/>
    <property type="match status" value="1"/>
</dbReference>
<proteinExistence type="predicted"/>